<feature type="domain" description="CCHC-type" evidence="1">
    <location>
        <begin position="175"/>
        <end position="191"/>
    </location>
</feature>
<protein>
    <recommendedName>
        <fullName evidence="1">CCHC-type domain-containing protein</fullName>
    </recommendedName>
</protein>
<evidence type="ECO:0000259" key="1">
    <source>
        <dbReference type="SMART" id="SM00343"/>
    </source>
</evidence>
<feature type="domain" description="CCHC-type" evidence="1">
    <location>
        <begin position="155"/>
        <end position="171"/>
    </location>
</feature>
<dbReference type="SMART" id="SM00343">
    <property type="entry name" value="ZnF_C2HC"/>
    <property type="match status" value="2"/>
</dbReference>
<dbReference type="SUPFAM" id="SSF57756">
    <property type="entry name" value="Retrovirus zinc finger-like domains"/>
    <property type="match status" value="1"/>
</dbReference>
<dbReference type="Gene3D" id="4.10.60.10">
    <property type="entry name" value="Zinc finger, CCHC-type"/>
    <property type="match status" value="1"/>
</dbReference>
<proteinExistence type="predicted"/>
<name>A0A4Y2AGP8_ARAVE</name>
<gene>
    <name evidence="2" type="ORF">AVEN_42936_1</name>
</gene>
<evidence type="ECO:0000313" key="3">
    <source>
        <dbReference type="Proteomes" id="UP000499080"/>
    </source>
</evidence>
<comment type="caution">
    <text evidence="2">The sequence shown here is derived from an EMBL/GenBank/DDBJ whole genome shotgun (WGS) entry which is preliminary data.</text>
</comment>
<evidence type="ECO:0000313" key="2">
    <source>
        <dbReference type="EMBL" id="GBL78439.1"/>
    </source>
</evidence>
<reference evidence="2 3" key="1">
    <citation type="journal article" date="2019" name="Sci. Rep.">
        <title>Orb-weaving spider Araneus ventricosus genome elucidates the spidroin gene catalogue.</title>
        <authorList>
            <person name="Kono N."/>
            <person name="Nakamura H."/>
            <person name="Ohtoshi R."/>
            <person name="Moran D.A.P."/>
            <person name="Shinohara A."/>
            <person name="Yoshida Y."/>
            <person name="Fujiwara M."/>
            <person name="Mori M."/>
            <person name="Tomita M."/>
            <person name="Arakawa K."/>
        </authorList>
    </citation>
    <scope>NUCLEOTIDE SEQUENCE [LARGE SCALE GENOMIC DNA]</scope>
</reference>
<keyword evidence="3" id="KW-1185">Reference proteome</keyword>
<dbReference type="InterPro" id="IPR036875">
    <property type="entry name" value="Znf_CCHC_sf"/>
</dbReference>
<organism evidence="2 3">
    <name type="scientific">Araneus ventricosus</name>
    <name type="common">Orbweaver spider</name>
    <name type="synonym">Epeira ventricosa</name>
    <dbReference type="NCBI Taxonomy" id="182803"/>
    <lineage>
        <taxon>Eukaryota</taxon>
        <taxon>Metazoa</taxon>
        <taxon>Ecdysozoa</taxon>
        <taxon>Arthropoda</taxon>
        <taxon>Chelicerata</taxon>
        <taxon>Arachnida</taxon>
        <taxon>Araneae</taxon>
        <taxon>Araneomorphae</taxon>
        <taxon>Entelegynae</taxon>
        <taxon>Araneoidea</taxon>
        <taxon>Araneidae</taxon>
        <taxon>Araneus</taxon>
    </lineage>
</organism>
<dbReference type="GO" id="GO:0008270">
    <property type="term" value="F:zinc ion binding"/>
    <property type="evidence" value="ECO:0007669"/>
    <property type="project" value="InterPro"/>
</dbReference>
<dbReference type="GO" id="GO:0003676">
    <property type="term" value="F:nucleic acid binding"/>
    <property type="evidence" value="ECO:0007669"/>
    <property type="project" value="InterPro"/>
</dbReference>
<dbReference type="InterPro" id="IPR001878">
    <property type="entry name" value="Znf_CCHC"/>
</dbReference>
<sequence>MPKFFVISSDKSSLKFVSPIVIYKTITGLIGEVSNIKKLNNGHLLIEVKNKQQSENITQLKKIGEFQVNVAVHRSLNHSRGVISEREFQRDLEDILDCLKDQKVIAVRRITIKRNNQILPTKHLILTFNTPTLPKSVKITYINCPVKPYIPDPLRCFKCQKFGHTITACRGDKEICARCSLPDHNSKNCSSTTAKCYNCEGDHPAYFRSCPRYKEEKEIQTVKITKNVSFPEGRKIVNDRTPKPGLSYSSALPLRGTSSIDVTGFTTPRYPSVLSPSVFSSTSVYCFFFFPSRVGEGALHEKLSPLCLLPASHGQQNTPTCWPCVATH</sequence>
<dbReference type="AlphaFoldDB" id="A0A4Y2AGP8"/>
<accession>A0A4Y2AGP8</accession>
<dbReference type="Proteomes" id="UP000499080">
    <property type="component" value="Unassembled WGS sequence"/>
</dbReference>
<dbReference type="EMBL" id="BGPR01000015">
    <property type="protein sequence ID" value="GBL78439.1"/>
    <property type="molecule type" value="Genomic_DNA"/>
</dbReference>
<dbReference type="OrthoDB" id="6435956at2759"/>